<reference evidence="2 3" key="1">
    <citation type="journal article" date="2018" name="Sci. Rep.">
        <title>Genomic signatures of local adaptation to the degree of environmental predictability in rotifers.</title>
        <authorList>
            <person name="Franch-Gras L."/>
            <person name="Hahn C."/>
            <person name="Garcia-Roger E.M."/>
            <person name="Carmona M.J."/>
            <person name="Serra M."/>
            <person name="Gomez A."/>
        </authorList>
    </citation>
    <scope>NUCLEOTIDE SEQUENCE [LARGE SCALE GENOMIC DNA]</scope>
    <source>
        <strain evidence="2">HYR1</strain>
    </source>
</reference>
<evidence type="ECO:0000313" key="2">
    <source>
        <dbReference type="EMBL" id="RMZ98693.1"/>
    </source>
</evidence>
<dbReference type="EMBL" id="REGN01010613">
    <property type="protein sequence ID" value="RMZ98693.1"/>
    <property type="molecule type" value="Genomic_DNA"/>
</dbReference>
<keyword evidence="3" id="KW-1185">Reference proteome</keyword>
<keyword evidence="1" id="KW-0812">Transmembrane</keyword>
<dbReference type="Proteomes" id="UP000276133">
    <property type="component" value="Unassembled WGS sequence"/>
</dbReference>
<gene>
    <name evidence="2" type="ORF">BpHYR1_045315</name>
</gene>
<keyword evidence="1" id="KW-1133">Transmembrane helix</keyword>
<keyword evidence="1" id="KW-0472">Membrane</keyword>
<protein>
    <submittedName>
        <fullName evidence="2">Uncharacterized protein</fullName>
    </submittedName>
</protein>
<name>A0A3M7PI54_BRAPC</name>
<sequence>MRPKMLTTEKMRITIPYHFLLNFTIKCTVLSEFFVSNIIYSIYLCGKSSRDFSISLRYKRFESIGEKFEYQKRLFNAPHNRT</sequence>
<dbReference type="AlphaFoldDB" id="A0A3M7PI54"/>
<feature type="transmembrane region" description="Helical" evidence="1">
    <location>
        <begin position="20"/>
        <end position="43"/>
    </location>
</feature>
<evidence type="ECO:0000256" key="1">
    <source>
        <dbReference type="SAM" id="Phobius"/>
    </source>
</evidence>
<organism evidence="2 3">
    <name type="scientific">Brachionus plicatilis</name>
    <name type="common">Marine rotifer</name>
    <name type="synonym">Brachionus muelleri</name>
    <dbReference type="NCBI Taxonomy" id="10195"/>
    <lineage>
        <taxon>Eukaryota</taxon>
        <taxon>Metazoa</taxon>
        <taxon>Spiralia</taxon>
        <taxon>Gnathifera</taxon>
        <taxon>Rotifera</taxon>
        <taxon>Eurotatoria</taxon>
        <taxon>Monogononta</taxon>
        <taxon>Pseudotrocha</taxon>
        <taxon>Ploima</taxon>
        <taxon>Brachionidae</taxon>
        <taxon>Brachionus</taxon>
    </lineage>
</organism>
<comment type="caution">
    <text evidence="2">The sequence shown here is derived from an EMBL/GenBank/DDBJ whole genome shotgun (WGS) entry which is preliminary data.</text>
</comment>
<accession>A0A3M7PI54</accession>
<proteinExistence type="predicted"/>
<evidence type="ECO:0000313" key="3">
    <source>
        <dbReference type="Proteomes" id="UP000276133"/>
    </source>
</evidence>